<organism evidence="1 2">
    <name type="scientific">Fluviicola taffensis (strain DSM 16823 / NCIMB 13979 / RW262)</name>
    <dbReference type="NCBI Taxonomy" id="755732"/>
    <lineage>
        <taxon>Bacteria</taxon>
        <taxon>Pseudomonadati</taxon>
        <taxon>Bacteroidota</taxon>
        <taxon>Flavobacteriia</taxon>
        <taxon>Flavobacteriales</taxon>
        <taxon>Crocinitomicaceae</taxon>
        <taxon>Fluviicola</taxon>
    </lineage>
</organism>
<dbReference type="EMBL" id="CP002542">
    <property type="protein sequence ID" value="AEA45940.1"/>
    <property type="molecule type" value="Genomic_DNA"/>
</dbReference>
<dbReference type="Proteomes" id="UP000007463">
    <property type="component" value="Chromosome"/>
</dbReference>
<sequence length="63" mass="7377">MKLFSEKTSNERLTTLDRFKVLSLFFSILYFESVLSDKNFIHTSILLLFSKAKRMSTAHEDEA</sequence>
<reference evidence="1 2" key="1">
    <citation type="journal article" date="2011" name="Stand. Genomic Sci.">
        <title>Complete genome sequence of the gliding freshwater bacterium Fluviicola taffensis type strain (RW262).</title>
        <authorList>
            <person name="Woyke T."/>
            <person name="Chertkov O."/>
            <person name="Lapidus A."/>
            <person name="Nolan M."/>
            <person name="Lucas S."/>
            <person name="Del Rio T.G."/>
            <person name="Tice H."/>
            <person name="Cheng J.F."/>
            <person name="Tapia R."/>
            <person name="Han C."/>
            <person name="Goodwin L."/>
            <person name="Pitluck S."/>
            <person name="Liolios K."/>
            <person name="Pagani I."/>
            <person name="Ivanova N."/>
            <person name="Huntemann M."/>
            <person name="Mavromatis K."/>
            <person name="Mikhailova N."/>
            <person name="Pati A."/>
            <person name="Chen A."/>
            <person name="Palaniappan K."/>
            <person name="Land M."/>
            <person name="Hauser L."/>
            <person name="Brambilla E.M."/>
            <person name="Rohde M."/>
            <person name="Mwirichia R."/>
            <person name="Sikorski J."/>
            <person name="Tindall B.J."/>
            <person name="Goker M."/>
            <person name="Bristow J."/>
            <person name="Eisen J.A."/>
            <person name="Markowitz V."/>
            <person name="Hugenholtz P."/>
            <person name="Klenk H.P."/>
            <person name="Kyrpides N.C."/>
        </authorList>
    </citation>
    <scope>NUCLEOTIDE SEQUENCE [LARGE SCALE GENOMIC DNA]</scope>
    <source>
        <strain evidence="2">DSM 16823 / RW262 / RW262</strain>
    </source>
</reference>
<dbReference type="AlphaFoldDB" id="F2IHY1"/>
<keyword evidence="2" id="KW-1185">Reference proteome</keyword>
<evidence type="ECO:0000313" key="1">
    <source>
        <dbReference type="EMBL" id="AEA45940.1"/>
    </source>
</evidence>
<dbReference type="HOGENOM" id="CLU_2879289_0_0_10"/>
<accession>F2IHY1</accession>
<name>F2IHY1_FLUTR</name>
<protein>
    <submittedName>
        <fullName evidence="1">Uncharacterized protein</fullName>
    </submittedName>
</protein>
<dbReference type="KEGG" id="fte:Fluta_3977"/>
<proteinExistence type="predicted"/>
<evidence type="ECO:0000313" key="2">
    <source>
        <dbReference type="Proteomes" id="UP000007463"/>
    </source>
</evidence>
<reference evidence="2" key="2">
    <citation type="submission" date="2011-02" db="EMBL/GenBank/DDBJ databases">
        <title>The complete genome of Fluviicola taffensis DSM 16823.</title>
        <authorList>
            <consortium name="US DOE Joint Genome Institute (JGI-PGF)"/>
            <person name="Lucas S."/>
            <person name="Copeland A."/>
            <person name="Lapidus A."/>
            <person name="Bruce D."/>
            <person name="Goodwin L."/>
            <person name="Pitluck S."/>
            <person name="Kyrpides N."/>
            <person name="Mavromatis K."/>
            <person name="Ivanova N."/>
            <person name="Mikhailova N."/>
            <person name="Pagani I."/>
            <person name="Chertkov O."/>
            <person name="Detter J.C."/>
            <person name="Han C."/>
            <person name="Tapia R."/>
            <person name="Land M."/>
            <person name="Hauser L."/>
            <person name="Markowitz V."/>
            <person name="Cheng J.-F."/>
            <person name="Hugenholtz P."/>
            <person name="Woyke T."/>
            <person name="Wu D."/>
            <person name="Tindall B."/>
            <person name="Pomrenke H.G."/>
            <person name="Brambilla E."/>
            <person name="Klenk H.-P."/>
            <person name="Eisen J.A."/>
        </authorList>
    </citation>
    <scope>NUCLEOTIDE SEQUENCE [LARGE SCALE GENOMIC DNA]</scope>
    <source>
        <strain evidence="2">DSM 16823 / RW262 / RW262</strain>
    </source>
</reference>
<gene>
    <name evidence="1" type="ordered locus">Fluta_3977</name>
</gene>